<dbReference type="InterPro" id="IPR000010">
    <property type="entry name" value="Cystatin_dom"/>
</dbReference>
<dbReference type="GO" id="GO:0004869">
    <property type="term" value="F:cysteine-type endopeptidase inhibitor activity"/>
    <property type="evidence" value="ECO:0007669"/>
    <property type="project" value="UniProtKB-KW"/>
</dbReference>
<evidence type="ECO:0000256" key="1">
    <source>
        <dbReference type="ARBA" id="ARBA00007233"/>
    </source>
</evidence>
<sequence length="154" mass="17159">MASLDRCLLLLLVLLFSGLMVSTSSAFSGRMVGARTEVQDVETNKEVQDLGLFSVDEYNHHLALRGARRLTFSRVAAAQRQVVSGIKYYLQVVATMDGTGDEGQHRTFDAVVIVKPWLSSRSLVSFAPRRPALSNQDNVGDAHLNVRWRTHMKK</sequence>
<dbReference type="InterPro" id="IPR046350">
    <property type="entry name" value="Cystatin_sf"/>
</dbReference>
<dbReference type="SMART" id="SM00043">
    <property type="entry name" value="CY"/>
    <property type="match status" value="1"/>
</dbReference>
<keyword evidence="4" id="KW-0732">Signal</keyword>
<dbReference type="EMBL" id="AMZH03003034">
    <property type="protein sequence ID" value="RRT73636.1"/>
    <property type="molecule type" value="Genomic_DNA"/>
</dbReference>
<feature type="domain" description="Cystatin" evidence="5">
    <location>
        <begin position="30"/>
        <end position="129"/>
    </location>
</feature>
<evidence type="ECO:0000256" key="2">
    <source>
        <dbReference type="ARBA" id="ARBA00022690"/>
    </source>
</evidence>
<evidence type="ECO:0000256" key="3">
    <source>
        <dbReference type="ARBA" id="ARBA00022704"/>
    </source>
</evidence>
<evidence type="ECO:0000313" key="7">
    <source>
        <dbReference type="Proteomes" id="UP000287651"/>
    </source>
</evidence>
<keyword evidence="3" id="KW-0789">Thiol protease inhibitor</keyword>
<dbReference type="PANTHER" id="PTHR47373">
    <property type="entry name" value="CYSTEINE PROTEINASE INHIBITOR 2"/>
    <property type="match status" value="1"/>
</dbReference>
<accession>A0A427ABQ3</accession>
<evidence type="ECO:0000256" key="4">
    <source>
        <dbReference type="SAM" id="SignalP"/>
    </source>
</evidence>
<name>A0A427ABQ3_ENSVE</name>
<gene>
    <name evidence="6" type="ORF">B296_00033147</name>
</gene>
<comment type="similarity">
    <text evidence="1">Belongs to the cystatin family. Phytocystatin subfamily.</text>
</comment>
<dbReference type="CDD" id="cd00042">
    <property type="entry name" value="CY"/>
    <property type="match status" value="1"/>
</dbReference>
<dbReference type="AlphaFoldDB" id="A0A427ABQ3"/>
<evidence type="ECO:0000259" key="5">
    <source>
        <dbReference type="SMART" id="SM00043"/>
    </source>
</evidence>
<keyword evidence="2" id="KW-0646">Protease inhibitor</keyword>
<protein>
    <recommendedName>
        <fullName evidence="5">Cystatin domain-containing protein</fullName>
    </recommendedName>
</protein>
<evidence type="ECO:0000313" key="6">
    <source>
        <dbReference type="EMBL" id="RRT73636.1"/>
    </source>
</evidence>
<feature type="signal peptide" evidence="4">
    <location>
        <begin position="1"/>
        <end position="26"/>
    </location>
</feature>
<dbReference type="Gene3D" id="3.10.450.10">
    <property type="match status" value="1"/>
</dbReference>
<organism evidence="6 7">
    <name type="scientific">Ensete ventricosum</name>
    <name type="common">Abyssinian banana</name>
    <name type="synonym">Musa ensete</name>
    <dbReference type="NCBI Taxonomy" id="4639"/>
    <lineage>
        <taxon>Eukaryota</taxon>
        <taxon>Viridiplantae</taxon>
        <taxon>Streptophyta</taxon>
        <taxon>Embryophyta</taxon>
        <taxon>Tracheophyta</taxon>
        <taxon>Spermatophyta</taxon>
        <taxon>Magnoliopsida</taxon>
        <taxon>Liliopsida</taxon>
        <taxon>Zingiberales</taxon>
        <taxon>Musaceae</taxon>
        <taxon>Ensete</taxon>
    </lineage>
</organism>
<comment type="caution">
    <text evidence="6">The sequence shown here is derived from an EMBL/GenBank/DDBJ whole genome shotgun (WGS) entry which is preliminary data.</text>
</comment>
<proteinExistence type="inferred from homology"/>
<reference evidence="6 7" key="1">
    <citation type="journal article" date="2014" name="Agronomy (Basel)">
        <title>A Draft Genome Sequence for Ensete ventricosum, the Drought-Tolerant Tree Against Hunger.</title>
        <authorList>
            <person name="Harrison J."/>
            <person name="Moore K.A."/>
            <person name="Paszkiewicz K."/>
            <person name="Jones T."/>
            <person name="Grant M."/>
            <person name="Ambacheew D."/>
            <person name="Muzemil S."/>
            <person name="Studholme D.J."/>
        </authorList>
    </citation>
    <scope>NUCLEOTIDE SEQUENCE [LARGE SCALE GENOMIC DNA]</scope>
</reference>
<feature type="chain" id="PRO_5019480084" description="Cystatin domain-containing protein" evidence="4">
    <location>
        <begin position="27"/>
        <end position="154"/>
    </location>
</feature>
<dbReference type="PANTHER" id="PTHR47373:SF1">
    <property type="entry name" value="CYSTEINE PROTEINASE INHIBITOR 2"/>
    <property type="match status" value="1"/>
</dbReference>
<dbReference type="SUPFAM" id="SSF54403">
    <property type="entry name" value="Cystatin/monellin"/>
    <property type="match status" value="1"/>
</dbReference>
<dbReference type="Pfam" id="PF16845">
    <property type="entry name" value="SQAPI"/>
    <property type="match status" value="1"/>
</dbReference>
<dbReference type="Proteomes" id="UP000287651">
    <property type="component" value="Unassembled WGS sequence"/>
</dbReference>